<evidence type="ECO:0000313" key="12">
    <source>
        <dbReference type="WBParaSite" id="TCLT_0000901401-mRNA-1"/>
    </source>
</evidence>
<dbReference type="InterPro" id="IPR003582">
    <property type="entry name" value="ShKT_dom"/>
</dbReference>
<evidence type="ECO:0000256" key="1">
    <source>
        <dbReference type="ARBA" id="ARBA00000189"/>
    </source>
</evidence>
<evidence type="ECO:0000313" key="10">
    <source>
        <dbReference type="EMBL" id="VDN06599.1"/>
    </source>
</evidence>
<dbReference type="FunFam" id="1.10.640.10:FF:000007">
    <property type="entry name" value="Peroxidase mlt-7"/>
    <property type="match status" value="1"/>
</dbReference>
<evidence type="ECO:0000256" key="2">
    <source>
        <dbReference type="ARBA" id="ARBA00012313"/>
    </source>
</evidence>
<keyword evidence="7" id="KW-0349">Heme</keyword>
<dbReference type="OMA" id="WATIGEC"/>
<sequence length="703" mass="80290">MVGVSFKRFRVNNFVTVLFKFLVHGSTESFEQHIENSRKKHPKKLLEVVEKVCRDSHKFCKFWASIGECTANKKWMESNCPLACNKCKTCIDKHAFCTFWSSTGECETNAVWMHTNCARSCMICNGTHLKMEDCPFVMTNEDTSTRRTMSIIDVRKNNAQFGCVSRLSHNDCKKNLCYHLRFRTFDGSCNNLHLPQNGAAFSPYTRLQSPQYDNGIDAPISSIKNTRPTARETSRLMLTSNTQVTSHSNALLMQWGQFISHDMAKTTAMNNQECATCSSNFKCTNVFLSRHDPTFGRFQCLPVARSTPSCGSGHSSPREQFNENTAYLDASMIYGSSDLDQFTFRQGAFMKTHIIRNRIFPPIDGNQNIVAGDDRVNLFIGLAALHVLFVREHNRIALKLQKLNKNWDHDRIFQETRLIIGAIIQHITYKEYLPRIFGNKYSELIGSYKSYDENVDATISNEFTGCAFRFGHGMIQEFYPFLNESFEQIGGVPFNDGMFRSIHVLAHGTDPIIRGLISLPAKLPQRLTPAVTERIFGNSDLGSINIQRGRDHGIPGYTAWRKFCKMPEVKTFEDLNHTIRNPILRSNLKILYGDVQNIDLYVGGLLEDPLEDAFVGPTLACIISEQFRRLRDGDRFYYENSKILTADQIKEIKKLNLARIICDAGDNMRQVPLKAFEHSRALDMVLCDKIPSPDWSFWKDDQN</sequence>
<dbReference type="Gene3D" id="1.10.640.10">
    <property type="entry name" value="Haem peroxidase domain superfamily, animal type"/>
    <property type="match status" value="1"/>
</dbReference>
<dbReference type="GO" id="GO:0005615">
    <property type="term" value="C:extracellular space"/>
    <property type="evidence" value="ECO:0007669"/>
    <property type="project" value="TreeGrafter"/>
</dbReference>
<comment type="catalytic activity">
    <reaction evidence="1">
        <text>2 a phenolic donor + H2O2 = 2 a phenolic radical donor + 2 H2O</text>
        <dbReference type="Rhea" id="RHEA:56136"/>
        <dbReference type="ChEBI" id="CHEBI:15377"/>
        <dbReference type="ChEBI" id="CHEBI:16240"/>
        <dbReference type="ChEBI" id="CHEBI:139520"/>
        <dbReference type="ChEBI" id="CHEBI:139521"/>
        <dbReference type="EC" id="1.11.1.7"/>
    </reaction>
</comment>
<proteinExistence type="predicted"/>
<dbReference type="PROSITE" id="PS51670">
    <property type="entry name" value="SHKT"/>
    <property type="match status" value="2"/>
</dbReference>
<evidence type="ECO:0000256" key="4">
    <source>
        <dbReference type="ARBA" id="ARBA00022723"/>
    </source>
</evidence>
<keyword evidence="6 8" id="KW-1015">Disulfide bond</keyword>
<evidence type="ECO:0000256" key="8">
    <source>
        <dbReference type="PROSITE-ProRule" id="PRU01005"/>
    </source>
</evidence>
<organism evidence="12">
    <name type="scientific">Thelazia callipaeda</name>
    <name type="common">Oriental eyeworm</name>
    <name type="synonym">Parasitic nematode</name>
    <dbReference type="NCBI Taxonomy" id="103827"/>
    <lineage>
        <taxon>Eukaryota</taxon>
        <taxon>Metazoa</taxon>
        <taxon>Ecdysozoa</taxon>
        <taxon>Nematoda</taxon>
        <taxon>Chromadorea</taxon>
        <taxon>Rhabditida</taxon>
        <taxon>Spirurina</taxon>
        <taxon>Spiruromorpha</taxon>
        <taxon>Thelazioidea</taxon>
        <taxon>Thelaziidae</taxon>
        <taxon>Thelazia</taxon>
    </lineage>
</organism>
<name>A0A0N5D7G7_THECL</name>
<keyword evidence="3" id="KW-0560">Oxidoreductase</keyword>
<dbReference type="STRING" id="103827.A0A0N5D7G7"/>
<dbReference type="PRINTS" id="PR00457">
    <property type="entry name" value="ANPEROXIDASE"/>
</dbReference>
<dbReference type="GO" id="GO:0046872">
    <property type="term" value="F:metal ion binding"/>
    <property type="evidence" value="ECO:0007669"/>
    <property type="project" value="UniProtKB-KW"/>
</dbReference>
<comment type="caution">
    <text evidence="8">Lacks conserved residue(s) required for the propagation of feature annotation.</text>
</comment>
<feature type="domain" description="ShKT" evidence="9">
    <location>
        <begin position="53"/>
        <end position="87"/>
    </location>
</feature>
<evidence type="ECO:0000256" key="5">
    <source>
        <dbReference type="ARBA" id="ARBA00022729"/>
    </source>
</evidence>
<dbReference type="InterPro" id="IPR010255">
    <property type="entry name" value="Haem_peroxidase_sf"/>
</dbReference>
<keyword evidence="11" id="KW-1185">Reference proteome</keyword>
<dbReference type="GO" id="GO:0006979">
    <property type="term" value="P:response to oxidative stress"/>
    <property type="evidence" value="ECO:0007669"/>
    <property type="project" value="InterPro"/>
</dbReference>
<feature type="binding site" description="axial binding residue" evidence="7">
    <location>
        <position position="472"/>
    </location>
    <ligand>
        <name>heme b</name>
        <dbReference type="ChEBI" id="CHEBI:60344"/>
    </ligand>
    <ligandPart>
        <name>Fe</name>
        <dbReference type="ChEBI" id="CHEBI:18248"/>
    </ligandPart>
</feature>
<dbReference type="OrthoDB" id="823504at2759"/>
<dbReference type="AlphaFoldDB" id="A0A0N5D7G7"/>
<evidence type="ECO:0000259" key="9">
    <source>
        <dbReference type="PROSITE" id="PS51670"/>
    </source>
</evidence>
<dbReference type="EC" id="1.11.1.7" evidence="2"/>
<dbReference type="EMBL" id="UYYF01004715">
    <property type="protein sequence ID" value="VDN06599.1"/>
    <property type="molecule type" value="Genomic_DNA"/>
</dbReference>
<gene>
    <name evidence="10" type="ORF">TCLT_LOCUS9003</name>
</gene>
<keyword evidence="5" id="KW-0732">Signal</keyword>
<evidence type="ECO:0000313" key="11">
    <source>
        <dbReference type="Proteomes" id="UP000276776"/>
    </source>
</evidence>
<keyword evidence="3" id="KW-0575">Peroxidase</keyword>
<protein>
    <recommendedName>
        <fullName evidence="2">peroxidase</fullName>
        <ecNumber evidence="2">1.11.1.7</ecNumber>
    </recommendedName>
</protein>
<dbReference type="InterPro" id="IPR019791">
    <property type="entry name" value="Haem_peroxidase_animal"/>
</dbReference>
<dbReference type="SMART" id="SM00254">
    <property type="entry name" value="ShKT"/>
    <property type="match status" value="2"/>
</dbReference>
<feature type="domain" description="ShKT" evidence="9">
    <location>
        <begin position="90"/>
        <end position="124"/>
    </location>
</feature>
<accession>A0A0N5D7G7</accession>
<evidence type="ECO:0000256" key="3">
    <source>
        <dbReference type="ARBA" id="ARBA00022559"/>
    </source>
</evidence>
<keyword evidence="4 7" id="KW-0479">Metal-binding</keyword>
<dbReference type="InterPro" id="IPR037120">
    <property type="entry name" value="Haem_peroxidase_sf_animal"/>
</dbReference>
<feature type="disulfide bond" evidence="8">
    <location>
        <begin position="53"/>
        <end position="87"/>
    </location>
</feature>
<reference evidence="10 11" key="2">
    <citation type="submission" date="2018-11" db="EMBL/GenBank/DDBJ databases">
        <authorList>
            <consortium name="Pathogen Informatics"/>
        </authorList>
    </citation>
    <scope>NUCLEOTIDE SEQUENCE [LARGE SCALE GENOMIC DNA]</scope>
</reference>
<dbReference type="GO" id="GO:0020037">
    <property type="term" value="F:heme binding"/>
    <property type="evidence" value="ECO:0007669"/>
    <property type="project" value="InterPro"/>
</dbReference>
<dbReference type="SUPFAM" id="SSF48113">
    <property type="entry name" value="Heme-dependent peroxidases"/>
    <property type="match status" value="1"/>
</dbReference>
<feature type="disulfide bond" evidence="8">
    <location>
        <begin position="90"/>
        <end position="124"/>
    </location>
</feature>
<dbReference type="Pfam" id="PF03098">
    <property type="entry name" value="An_peroxidase"/>
    <property type="match status" value="1"/>
</dbReference>
<reference evidence="12" key="1">
    <citation type="submission" date="2017-02" db="UniProtKB">
        <authorList>
            <consortium name="WormBaseParasite"/>
        </authorList>
    </citation>
    <scope>IDENTIFICATION</scope>
</reference>
<dbReference type="Pfam" id="PF01549">
    <property type="entry name" value="ShK"/>
    <property type="match status" value="2"/>
</dbReference>
<dbReference type="PANTHER" id="PTHR11475">
    <property type="entry name" value="OXIDASE/PEROXIDASE"/>
    <property type="match status" value="1"/>
</dbReference>
<dbReference type="GO" id="GO:0140825">
    <property type="term" value="F:lactoperoxidase activity"/>
    <property type="evidence" value="ECO:0007669"/>
    <property type="project" value="UniProtKB-EC"/>
</dbReference>
<dbReference type="PROSITE" id="PS50292">
    <property type="entry name" value="PEROXIDASE_3"/>
    <property type="match status" value="1"/>
</dbReference>
<keyword evidence="7" id="KW-0408">Iron</keyword>
<dbReference type="CDD" id="cd09823">
    <property type="entry name" value="peroxinectin_like"/>
    <property type="match status" value="1"/>
</dbReference>
<dbReference type="PANTHER" id="PTHR11475:SF51">
    <property type="entry name" value="SHKT DOMAIN-CONTAINING PROTEIN"/>
    <property type="match status" value="1"/>
</dbReference>
<evidence type="ECO:0000256" key="7">
    <source>
        <dbReference type="PIRSR" id="PIRSR619791-2"/>
    </source>
</evidence>
<dbReference type="Proteomes" id="UP000276776">
    <property type="component" value="Unassembled WGS sequence"/>
</dbReference>
<evidence type="ECO:0000256" key="6">
    <source>
        <dbReference type="ARBA" id="ARBA00023157"/>
    </source>
</evidence>
<dbReference type="WBParaSite" id="TCLT_0000901401-mRNA-1">
    <property type="protein sequence ID" value="TCLT_0000901401-mRNA-1"/>
    <property type="gene ID" value="TCLT_0000901401"/>
</dbReference>